<dbReference type="OrthoDB" id="8452205at2"/>
<evidence type="ECO:0000256" key="1">
    <source>
        <dbReference type="SAM" id="Coils"/>
    </source>
</evidence>
<protein>
    <recommendedName>
        <fullName evidence="4">S1 motif domain-containing protein</fullName>
    </recommendedName>
</protein>
<evidence type="ECO:0008006" key="4">
    <source>
        <dbReference type="Google" id="ProtNLM"/>
    </source>
</evidence>
<keyword evidence="3" id="KW-1185">Reference proteome</keyword>
<comment type="caution">
    <text evidence="2">The sequence shown here is derived from an EMBL/GenBank/DDBJ whole genome shotgun (WGS) entry which is preliminary data.</text>
</comment>
<feature type="coiled-coil region" evidence="1">
    <location>
        <begin position="356"/>
        <end position="404"/>
    </location>
</feature>
<evidence type="ECO:0000313" key="3">
    <source>
        <dbReference type="Proteomes" id="UP000253508"/>
    </source>
</evidence>
<reference evidence="2 3" key="1">
    <citation type="submission" date="2018-07" db="EMBL/GenBank/DDBJ databases">
        <title>Microbacterium endoborsara sp. nov., a novel actinobacterium isolated from Borszczowia aralocaspica.</title>
        <authorList>
            <person name="An D."/>
        </authorList>
    </citation>
    <scope>NUCLEOTIDE SEQUENCE [LARGE SCALE GENOMIC DNA]</scope>
    <source>
        <strain evidence="2 3">C1.15228</strain>
    </source>
</reference>
<sequence>MRHIATITDADALIDEILRGLVRPIVAISNTFGGAYAFDPDIAASRVGRFADVVTLETGDVTRRLEADPLHTRVFDGAARVFYSATEVGRLRFAGSDTIDDLLSDVPMSVSLPTRPKDPEIVTGRIMRSDANTGVLAQLSDGEYARVEVEGVDNPHEYFAVGSTVPGVLADHRLRVARAEFAPASLPSGCVTLGLVVAATPKRASIRIHPGVDDVVLRKRDVFVDETDDDDRVDEIVAVGDVVHVGVFWEETGLRLSLVDVDGTLTPPPALVAGGVPWLSEPEDDDEVDEEEEVVEPITTPVVVQAPDHDVVLDELRRLRVEFRELQRGITVLHSAMARVGSASAPPRRAPDPERVTKLERELHAVERSLQELRTAKAAAERARVEADRARVDAEKKVRALEARVGGQPRDERRDAWGTFEDWIRHEVRLAWVARVPAGEKAALPLGPFGVGPSFEQDLAALTDDQFDKTMRAIVDVLTGRAASLDSREVHRLRTSDAGGSPYLVRASDGADAYRCAIERNTPSARRLHYWRLGDGGIELARVREHDAVGM</sequence>
<dbReference type="RefSeq" id="WP_114118695.1">
    <property type="nucleotide sequence ID" value="NZ_BMHU01000007.1"/>
</dbReference>
<organism evidence="2 3">
    <name type="scientific">Microbacterium sorbitolivorans</name>
    <dbReference type="NCBI Taxonomy" id="1867410"/>
    <lineage>
        <taxon>Bacteria</taxon>
        <taxon>Bacillati</taxon>
        <taxon>Actinomycetota</taxon>
        <taxon>Actinomycetes</taxon>
        <taxon>Micrococcales</taxon>
        <taxon>Microbacteriaceae</taxon>
        <taxon>Microbacterium</taxon>
    </lineage>
</organism>
<name>A0A367XTU9_9MICO</name>
<accession>A0A367XTU9</accession>
<keyword evidence="1" id="KW-0175">Coiled coil</keyword>
<proteinExistence type="predicted"/>
<dbReference type="EMBL" id="QORO01000006">
    <property type="protein sequence ID" value="RCK56819.1"/>
    <property type="molecule type" value="Genomic_DNA"/>
</dbReference>
<dbReference type="AlphaFoldDB" id="A0A367XTU9"/>
<dbReference type="Proteomes" id="UP000253508">
    <property type="component" value="Unassembled WGS sequence"/>
</dbReference>
<gene>
    <name evidence="2" type="ORF">DTO57_13085</name>
</gene>
<evidence type="ECO:0000313" key="2">
    <source>
        <dbReference type="EMBL" id="RCK56819.1"/>
    </source>
</evidence>